<evidence type="ECO:0000259" key="14">
    <source>
        <dbReference type="PROSITE" id="PS51163"/>
    </source>
</evidence>
<dbReference type="InterPro" id="IPR050156">
    <property type="entry name" value="TC-AMP_synthase_SUA5"/>
</dbReference>
<feature type="domain" description="YrdC-like" evidence="14">
    <location>
        <begin position="10"/>
        <end position="196"/>
    </location>
</feature>
<accession>A0ABS5R0X2</accession>
<keyword evidence="10 13" id="KW-0067">ATP-binding</keyword>
<dbReference type="SUPFAM" id="SSF55821">
    <property type="entry name" value="YrdC/RibB"/>
    <property type="match status" value="1"/>
</dbReference>
<dbReference type="PIRSF" id="PIRSF004930">
    <property type="entry name" value="Tln_factor_SUA5"/>
    <property type="match status" value="1"/>
</dbReference>
<keyword evidence="6 13" id="KW-0808">Transferase</keyword>
<keyword evidence="16" id="KW-1185">Reference proteome</keyword>
<organism evidence="15 16">
    <name type="scientific">Fructobacillus broussonetiae</name>
    <dbReference type="NCBI Taxonomy" id="2713173"/>
    <lineage>
        <taxon>Bacteria</taxon>
        <taxon>Bacillati</taxon>
        <taxon>Bacillota</taxon>
        <taxon>Bacilli</taxon>
        <taxon>Lactobacillales</taxon>
        <taxon>Lactobacillaceae</taxon>
        <taxon>Fructobacillus</taxon>
    </lineage>
</organism>
<dbReference type="Pfam" id="PF01300">
    <property type="entry name" value="Sua5_yciO_yrdC"/>
    <property type="match status" value="1"/>
</dbReference>
<evidence type="ECO:0000256" key="5">
    <source>
        <dbReference type="ARBA" id="ARBA00022490"/>
    </source>
</evidence>
<gene>
    <name evidence="15" type="ORF">G6R29_02765</name>
</gene>
<dbReference type="PANTHER" id="PTHR17490">
    <property type="entry name" value="SUA5"/>
    <property type="match status" value="1"/>
</dbReference>
<evidence type="ECO:0000256" key="4">
    <source>
        <dbReference type="ARBA" id="ARBA00015492"/>
    </source>
</evidence>
<evidence type="ECO:0000256" key="9">
    <source>
        <dbReference type="ARBA" id="ARBA00022741"/>
    </source>
</evidence>
<evidence type="ECO:0000256" key="3">
    <source>
        <dbReference type="ARBA" id="ARBA00012584"/>
    </source>
</evidence>
<comment type="subcellular location">
    <subcellularLocation>
        <location evidence="1 13">Cytoplasm</location>
    </subcellularLocation>
</comment>
<evidence type="ECO:0000256" key="12">
    <source>
        <dbReference type="ARBA" id="ARBA00048366"/>
    </source>
</evidence>
<keyword evidence="9 13" id="KW-0547">Nucleotide-binding</keyword>
<protein>
    <recommendedName>
        <fullName evidence="4 13">Threonylcarbamoyl-AMP synthase</fullName>
        <shortName evidence="13">TC-AMP synthase</shortName>
        <ecNumber evidence="3 13">2.7.7.87</ecNumber>
    </recommendedName>
    <alternativeName>
        <fullName evidence="11 13">L-threonylcarbamoyladenylate synthase</fullName>
    </alternativeName>
</protein>
<keyword evidence="7 13" id="KW-0819">tRNA processing</keyword>
<evidence type="ECO:0000256" key="8">
    <source>
        <dbReference type="ARBA" id="ARBA00022695"/>
    </source>
</evidence>
<evidence type="ECO:0000256" key="13">
    <source>
        <dbReference type="PIRNR" id="PIRNR004930"/>
    </source>
</evidence>
<proteinExistence type="inferred from homology"/>
<dbReference type="RefSeq" id="WP_213808840.1">
    <property type="nucleotide sequence ID" value="NZ_JAAMFK010000003.1"/>
</dbReference>
<comment type="catalytic activity">
    <reaction evidence="12 13">
        <text>L-threonine + hydrogencarbonate + ATP = L-threonylcarbamoyladenylate + diphosphate + H2O</text>
        <dbReference type="Rhea" id="RHEA:36407"/>
        <dbReference type="ChEBI" id="CHEBI:15377"/>
        <dbReference type="ChEBI" id="CHEBI:17544"/>
        <dbReference type="ChEBI" id="CHEBI:30616"/>
        <dbReference type="ChEBI" id="CHEBI:33019"/>
        <dbReference type="ChEBI" id="CHEBI:57926"/>
        <dbReference type="ChEBI" id="CHEBI:73682"/>
        <dbReference type="EC" id="2.7.7.87"/>
    </reaction>
</comment>
<dbReference type="InterPro" id="IPR017945">
    <property type="entry name" value="DHBP_synth_RibB-like_a/b_dom"/>
</dbReference>
<dbReference type="PANTHER" id="PTHR17490:SF16">
    <property type="entry name" value="THREONYLCARBAMOYL-AMP SYNTHASE"/>
    <property type="match status" value="1"/>
</dbReference>
<dbReference type="PROSITE" id="PS51163">
    <property type="entry name" value="YRDC"/>
    <property type="match status" value="1"/>
</dbReference>
<dbReference type="Gene3D" id="3.40.50.11030">
    <property type="entry name" value="Threonylcarbamoyl-AMP synthase, C-terminal domain"/>
    <property type="match status" value="1"/>
</dbReference>
<reference evidence="15 16" key="1">
    <citation type="submission" date="2020-02" db="EMBL/GenBank/DDBJ databases">
        <title>Fructobacillus sp. isolated from paper mulberry of Taiwan.</title>
        <authorList>
            <person name="Lin S.-T."/>
        </authorList>
    </citation>
    <scope>NUCLEOTIDE SEQUENCE [LARGE SCALE GENOMIC DNA]</scope>
    <source>
        <strain evidence="15 16">M2-14</strain>
    </source>
</reference>
<evidence type="ECO:0000256" key="1">
    <source>
        <dbReference type="ARBA" id="ARBA00004496"/>
    </source>
</evidence>
<comment type="similarity">
    <text evidence="2 13">Belongs to the SUA5 family.</text>
</comment>
<dbReference type="Proteomes" id="UP001519504">
    <property type="component" value="Unassembled WGS sequence"/>
</dbReference>
<keyword evidence="8 13" id="KW-0548">Nucleotidyltransferase</keyword>
<name>A0ABS5R0X2_9LACO</name>
<dbReference type="Gene3D" id="3.90.870.10">
    <property type="entry name" value="DHBP synthase"/>
    <property type="match status" value="1"/>
</dbReference>
<evidence type="ECO:0000256" key="11">
    <source>
        <dbReference type="ARBA" id="ARBA00029774"/>
    </source>
</evidence>
<evidence type="ECO:0000313" key="16">
    <source>
        <dbReference type="Proteomes" id="UP001519504"/>
    </source>
</evidence>
<keyword evidence="5 13" id="KW-0963">Cytoplasm</keyword>
<dbReference type="InterPro" id="IPR005145">
    <property type="entry name" value="Sua5_C"/>
</dbReference>
<evidence type="ECO:0000256" key="7">
    <source>
        <dbReference type="ARBA" id="ARBA00022694"/>
    </source>
</evidence>
<dbReference type="NCBIfam" id="TIGR00057">
    <property type="entry name" value="L-threonylcarbamoyladenylate synthase"/>
    <property type="match status" value="1"/>
</dbReference>
<dbReference type="EC" id="2.7.7.87" evidence="3 13"/>
<dbReference type="EMBL" id="JAAMFK010000003">
    <property type="protein sequence ID" value="MBS9338555.1"/>
    <property type="molecule type" value="Genomic_DNA"/>
</dbReference>
<comment type="caution">
    <text evidence="15">The sequence shown here is derived from an EMBL/GenBank/DDBJ whole genome shotgun (WGS) entry which is preliminary data.</text>
</comment>
<evidence type="ECO:0000256" key="10">
    <source>
        <dbReference type="ARBA" id="ARBA00022840"/>
    </source>
</evidence>
<dbReference type="InterPro" id="IPR010923">
    <property type="entry name" value="T(6)A37_SUA5"/>
</dbReference>
<evidence type="ECO:0000313" key="15">
    <source>
        <dbReference type="EMBL" id="MBS9338555.1"/>
    </source>
</evidence>
<sequence length="341" mass="36799">METKHFNNQKKDIQEAAALLQAGEVVAFPTETVYGLGADATNDEAVKKVFAAKGRPADNPLIMTVGNIVQLTPYVEISDKATALMTAFWPGSLTIILPIKEGQVSMLVTGGLQTAAVRMPANEVTRTLIKETGFPIVGPSANLSGKPSPTTAAHVQHDMDGKVAGIIDDGPTQVGVESTVIDMTAKTPTILRTGAVSQEDLEKVLGEEVVDGTSKKALSADQTPKAPGMKYRHYAPDKDVFVFDPLDWFDLQEVLSERDAVMADEELLGSLKDKNQASWSLGRNINQASENLFAGLRYFDDEAKIDKIYVQSMPDMGLGKAYNNRLAKASGGRLFQGLDRD</sequence>
<evidence type="ECO:0000256" key="6">
    <source>
        <dbReference type="ARBA" id="ARBA00022679"/>
    </source>
</evidence>
<evidence type="ECO:0000256" key="2">
    <source>
        <dbReference type="ARBA" id="ARBA00007663"/>
    </source>
</evidence>
<comment type="function">
    <text evidence="13">Required for the formation of a threonylcarbamoyl group on adenosine at position 37 (t(6)A37) in tRNAs that read codons beginning with adenine.</text>
</comment>
<dbReference type="InterPro" id="IPR006070">
    <property type="entry name" value="Sua5-like_dom"/>
</dbReference>
<dbReference type="InterPro" id="IPR038385">
    <property type="entry name" value="Sua5/YwlC_C"/>
</dbReference>
<dbReference type="Pfam" id="PF03481">
    <property type="entry name" value="Sua5_C"/>
    <property type="match status" value="1"/>
</dbReference>